<dbReference type="OrthoDB" id="2192520at2"/>
<organism evidence="1 2">
    <name type="scientific">Enterococcus pallens ATCC BAA-351</name>
    <dbReference type="NCBI Taxonomy" id="1158607"/>
    <lineage>
        <taxon>Bacteria</taxon>
        <taxon>Bacillati</taxon>
        <taxon>Bacillota</taxon>
        <taxon>Bacilli</taxon>
        <taxon>Lactobacillales</taxon>
        <taxon>Enterococcaceae</taxon>
        <taxon>Enterococcus</taxon>
    </lineage>
</organism>
<dbReference type="AlphaFoldDB" id="R2QID8"/>
<dbReference type="Proteomes" id="UP000013782">
    <property type="component" value="Unassembled WGS sequence"/>
</dbReference>
<dbReference type="STRING" id="160454.RV10_GL002543"/>
<comment type="caution">
    <text evidence="1">The sequence shown here is derived from an EMBL/GenBank/DDBJ whole genome shotgun (WGS) entry which is preliminary data.</text>
</comment>
<gene>
    <name evidence="1" type="ORF">UAU_01028</name>
</gene>
<protein>
    <submittedName>
        <fullName evidence="1">Uncharacterized protein</fullName>
    </submittedName>
</protein>
<evidence type="ECO:0000313" key="1">
    <source>
        <dbReference type="EMBL" id="EOH96377.1"/>
    </source>
</evidence>
<sequence length="107" mass="12714">MPKMSRDSRKQKLKTALLEKLKREKKTDIYWHDLVLDYLAFWEIKEKLKTEIERKGAMITIKNGSQVFRKRSDAVVELPKIHKRMTDILDILAVDEEEVPDDEEDDV</sequence>
<dbReference type="HOGENOM" id="CLU_166772_2_0_9"/>
<dbReference type="PATRIC" id="fig|1158607.3.peg.1032"/>
<name>R2QID8_9ENTE</name>
<dbReference type="eggNOG" id="ENOG50332NP">
    <property type="taxonomic scope" value="Bacteria"/>
</dbReference>
<dbReference type="RefSeq" id="WP_010756082.1">
    <property type="nucleotide sequence ID" value="NZ_ASWD01000007.1"/>
</dbReference>
<proteinExistence type="predicted"/>
<reference evidence="1 2" key="1">
    <citation type="submission" date="2013-02" db="EMBL/GenBank/DDBJ databases">
        <title>The Genome Sequence of Enterococcus pallens BAA-351.</title>
        <authorList>
            <consortium name="The Broad Institute Genome Sequencing Platform"/>
            <consortium name="The Broad Institute Genome Sequencing Center for Infectious Disease"/>
            <person name="Earl A.M."/>
            <person name="Gilmore M.S."/>
            <person name="Lebreton F."/>
            <person name="Walker B."/>
            <person name="Young S.K."/>
            <person name="Zeng Q."/>
            <person name="Gargeya S."/>
            <person name="Fitzgerald M."/>
            <person name="Haas B."/>
            <person name="Abouelleil A."/>
            <person name="Alvarado L."/>
            <person name="Arachchi H.M."/>
            <person name="Berlin A.M."/>
            <person name="Chapman S.B."/>
            <person name="Dewar J."/>
            <person name="Goldberg J."/>
            <person name="Griggs A."/>
            <person name="Gujja S."/>
            <person name="Hansen M."/>
            <person name="Howarth C."/>
            <person name="Imamovic A."/>
            <person name="Larimer J."/>
            <person name="McCowan C."/>
            <person name="Murphy C."/>
            <person name="Neiman D."/>
            <person name="Pearson M."/>
            <person name="Priest M."/>
            <person name="Roberts A."/>
            <person name="Saif S."/>
            <person name="Shea T."/>
            <person name="Sisk P."/>
            <person name="Sykes S."/>
            <person name="Wortman J."/>
            <person name="Nusbaum C."/>
            <person name="Birren B."/>
        </authorList>
    </citation>
    <scope>NUCLEOTIDE SEQUENCE [LARGE SCALE GENOMIC DNA]</scope>
    <source>
        <strain evidence="1 2">ATCC BAA-351</strain>
    </source>
</reference>
<accession>R2QID8</accession>
<dbReference type="EMBL" id="AJAQ01000008">
    <property type="protein sequence ID" value="EOH96377.1"/>
    <property type="molecule type" value="Genomic_DNA"/>
</dbReference>
<keyword evidence="2" id="KW-1185">Reference proteome</keyword>
<evidence type="ECO:0000313" key="2">
    <source>
        <dbReference type="Proteomes" id="UP000013782"/>
    </source>
</evidence>